<name>A0ABU4WIW9_9BACT</name>
<evidence type="ECO:0000313" key="6">
    <source>
        <dbReference type="Proteomes" id="UP001275932"/>
    </source>
</evidence>
<dbReference type="PANTHER" id="PTHR11712">
    <property type="entry name" value="POLYKETIDE SYNTHASE-RELATED"/>
    <property type="match status" value="1"/>
</dbReference>
<protein>
    <submittedName>
        <fullName evidence="5">Beta-ketoacyl-ACP synthase</fullName>
        <ecNumber evidence="5">2.3.1.179</ecNumber>
    </submittedName>
</protein>
<keyword evidence="6" id="KW-1185">Reference proteome</keyword>
<sequence length="393" mass="41502">MPIVIMNFGLSDLGIVCALGCGKEEVLKNAASSSTAGMSKSETIIKGGQTFLGEANFPLPEIENPRWNTRCNRLALSAVLQIEHSVRCAVEKYGAGRVGVVVGSSNTGMREFEEEYFYFSQKNSPKKPFACHGELGNVAEFISGYFNLSAPSYTVSTACSSSAKAFASAERMIKNNVCDAVIVGGADSICKFVVNGFSALGATSSELANPMSANRSGINIGEGAAMFLLSRENSQIFLAGVGESSDAYHATSPDPTGEGVALSMRNALQNAGLTPQEIDYVNLHGTGTVFNDSMEAKAVYGVFKDEVLCSSTKALTGHSLGAAGAVEAGLCWLMMSDLNKENALIEHVYDGEFDKKIAPISLVGKNMFKKVKYALSNSFAFGGSNASVILGRI</sequence>
<comment type="similarity">
    <text evidence="1 3">Belongs to the thiolase-like superfamily. Beta-ketoacyl-ACP synthases family.</text>
</comment>
<reference evidence="5 6" key="1">
    <citation type="submission" date="2022-03" db="EMBL/GenBank/DDBJ databases">
        <title>Novel taxa within the pig intestine.</title>
        <authorList>
            <person name="Wylensek D."/>
            <person name="Bishof K."/>
            <person name="Afrizal A."/>
            <person name="Clavel T."/>
        </authorList>
    </citation>
    <scope>NUCLEOTIDE SEQUENCE [LARGE SCALE GENOMIC DNA]</scope>
    <source>
        <strain evidence="5 6">CLA-KB-P66</strain>
    </source>
</reference>
<evidence type="ECO:0000256" key="2">
    <source>
        <dbReference type="ARBA" id="ARBA00022679"/>
    </source>
</evidence>
<dbReference type="InterPro" id="IPR014031">
    <property type="entry name" value="Ketoacyl_synth_C"/>
</dbReference>
<comment type="caution">
    <text evidence="5">The sequence shown here is derived from an EMBL/GenBank/DDBJ whole genome shotgun (WGS) entry which is preliminary data.</text>
</comment>
<dbReference type="RefSeq" id="WP_370396885.1">
    <property type="nucleotide sequence ID" value="NZ_JALBUT010000004.1"/>
</dbReference>
<proteinExistence type="inferred from homology"/>
<dbReference type="NCBIfam" id="NF006618">
    <property type="entry name" value="PRK09185.1"/>
    <property type="match status" value="1"/>
</dbReference>
<gene>
    <name evidence="5" type="ORF">MOX91_04485</name>
</gene>
<dbReference type="InterPro" id="IPR016039">
    <property type="entry name" value="Thiolase-like"/>
</dbReference>
<dbReference type="InterPro" id="IPR020841">
    <property type="entry name" value="PKS_Beta-ketoAc_synthase_dom"/>
</dbReference>
<dbReference type="GO" id="GO:0004315">
    <property type="term" value="F:3-oxoacyl-[acyl-carrier-protein] synthase activity"/>
    <property type="evidence" value="ECO:0007669"/>
    <property type="project" value="UniProtKB-EC"/>
</dbReference>
<dbReference type="Gene3D" id="3.40.47.10">
    <property type="match status" value="1"/>
</dbReference>
<dbReference type="Pfam" id="PF02801">
    <property type="entry name" value="Ketoacyl-synt_C"/>
    <property type="match status" value="1"/>
</dbReference>
<dbReference type="EMBL" id="JALBUT010000004">
    <property type="protein sequence ID" value="MDX8415437.1"/>
    <property type="molecule type" value="Genomic_DNA"/>
</dbReference>
<dbReference type="Pfam" id="PF00109">
    <property type="entry name" value="ketoacyl-synt"/>
    <property type="match status" value="1"/>
</dbReference>
<dbReference type="InterPro" id="IPR000794">
    <property type="entry name" value="Beta-ketoacyl_synthase"/>
</dbReference>
<keyword evidence="2 3" id="KW-0808">Transferase</keyword>
<dbReference type="SUPFAM" id="SSF53901">
    <property type="entry name" value="Thiolase-like"/>
    <property type="match status" value="1"/>
</dbReference>
<evidence type="ECO:0000256" key="3">
    <source>
        <dbReference type="RuleBase" id="RU003694"/>
    </source>
</evidence>
<evidence type="ECO:0000256" key="1">
    <source>
        <dbReference type="ARBA" id="ARBA00008467"/>
    </source>
</evidence>
<evidence type="ECO:0000313" key="5">
    <source>
        <dbReference type="EMBL" id="MDX8415437.1"/>
    </source>
</evidence>
<dbReference type="SMART" id="SM00825">
    <property type="entry name" value="PKS_KS"/>
    <property type="match status" value="1"/>
</dbReference>
<dbReference type="PROSITE" id="PS52004">
    <property type="entry name" value="KS3_2"/>
    <property type="match status" value="1"/>
</dbReference>
<dbReference type="CDD" id="cd00834">
    <property type="entry name" value="KAS_I_II"/>
    <property type="match status" value="1"/>
</dbReference>
<evidence type="ECO:0000259" key="4">
    <source>
        <dbReference type="PROSITE" id="PS52004"/>
    </source>
</evidence>
<organism evidence="5 6">
    <name type="scientific">Intestinicryptomonas porci</name>
    <dbReference type="NCBI Taxonomy" id="2926320"/>
    <lineage>
        <taxon>Bacteria</taxon>
        <taxon>Pseudomonadati</taxon>
        <taxon>Verrucomicrobiota</taxon>
        <taxon>Opitutia</taxon>
        <taxon>Opitutales</taxon>
        <taxon>Intestinicryptomonaceae</taxon>
        <taxon>Intestinicryptomonas</taxon>
    </lineage>
</organism>
<accession>A0ABU4WIW9</accession>
<dbReference type="EC" id="2.3.1.179" evidence="5"/>
<keyword evidence="5" id="KW-0012">Acyltransferase</keyword>
<dbReference type="InterPro" id="IPR014030">
    <property type="entry name" value="Ketoacyl_synth_N"/>
</dbReference>
<feature type="domain" description="Ketosynthase family 3 (KS3)" evidence="4">
    <location>
        <begin position="1"/>
        <end position="392"/>
    </location>
</feature>
<dbReference type="PANTHER" id="PTHR11712:SF320">
    <property type="entry name" value="BETA-KETOACYL SYNTHASE"/>
    <property type="match status" value="1"/>
</dbReference>
<dbReference type="Proteomes" id="UP001275932">
    <property type="component" value="Unassembled WGS sequence"/>
</dbReference>